<dbReference type="PaxDb" id="4081-Solyc00g019610.1.1"/>
<dbReference type="Proteomes" id="UP000004994">
    <property type="component" value="Unassembled WGS sequence"/>
</dbReference>
<dbReference type="InParanoid" id="A0A494G8Y2"/>
<reference evidence="2" key="1">
    <citation type="journal article" date="2012" name="Nature">
        <title>The tomato genome sequence provides insights into fleshy fruit evolution.</title>
        <authorList>
            <consortium name="Tomato Genome Consortium"/>
        </authorList>
    </citation>
    <scope>NUCLEOTIDE SEQUENCE [LARGE SCALE GENOMIC DNA]</scope>
    <source>
        <strain evidence="2">cv. Heinz 1706</strain>
    </source>
</reference>
<evidence type="ECO:0000313" key="2">
    <source>
        <dbReference type="EnsemblPlants" id="Solyc00g019610.1.1"/>
    </source>
</evidence>
<keyword evidence="3" id="KW-1185">Reference proteome</keyword>
<name>A0A494G8Y2_SOLLC</name>
<evidence type="ECO:0000313" key="3">
    <source>
        <dbReference type="Proteomes" id="UP000004994"/>
    </source>
</evidence>
<reference evidence="2" key="2">
    <citation type="submission" date="2019-04" db="UniProtKB">
        <authorList>
            <consortium name="EnsemblPlants"/>
        </authorList>
    </citation>
    <scope>IDENTIFICATION</scope>
    <source>
        <strain evidence="2">cv. Heinz 1706</strain>
    </source>
</reference>
<dbReference type="Gramene" id="Solyc00g019610.1.1">
    <property type="protein sequence ID" value="Solyc00g019610.1.1"/>
    <property type="gene ID" value="Solyc00g019610.1"/>
</dbReference>
<dbReference type="EnsemblPlants" id="Solyc00g019610.1.1">
    <property type="protein sequence ID" value="Solyc00g019610.1.1"/>
    <property type="gene ID" value="Solyc00g019610.1"/>
</dbReference>
<proteinExistence type="predicted"/>
<accession>A0A494G8Y2</accession>
<organism evidence="2">
    <name type="scientific">Solanum lycopersicum</name>
    <name type="common">Tomato</name>
    <name type="synonym">Lycopersicon esculentum</name>
    <dbReference type="NCBI Taxonomy" id="4081"/>
    <lineage>
        <taxon>Eukaryota</taxon>
        <taxon>Viridiplantae</taxon>
        <taxon>Streptophyta</taxon>
        <taxon>Embryophyta</taxon>
        <taxon>Tracheophyta</taxon>
        <taxon>Spermatophyta</taxon>
        <taxon>Magnoliopsida</taxon>
        <taxon>eudicotyledons</taxon>
        <taxon>Gunneridae</taxon>
        <taxon>Pentapetalae</taxon>
        <taxon>asterids</taxon>
        <taxon>lamiids</taxon>
        <taxon>Solanales</taxon>
        <taxon>Solanaceae</taxon>
        <taxon>Solanoideae</taxon>
        <taxon>Solaneae</taxon>
        <taxon>Solanum</taxon>
        <taxon>Solanum subgen. Lycopersicon</taxon>
    </lineage>
</organism>
<sequence length="161" mass="18071">MGLPWRCHLEPHNDARDGKHPQRITSWTSEAGLPPPGKNHIPRPRYVGTWPRNVLDMSKRSLWSHFTQKNRKIGLEVHLTWTSVKQPMCLLLYAELALQHTAGGIAPFFMIAGMNLTATTTAVTSRASRMQLSLAVEAVVDLLQDTATTTPQPPQQRPRHP</sequence>
<evidence type="ECO:0000256" key="1">
    <source>
        <dbReference type="SAM" id="MobiDB-lite"/>
    </source>
</evidence>
<dbReference type="AlphaFoldDB" id="A0A494G8Y2"/>
<protein>
    <submittedName>
        <fullName evidence="2">Uncharacterized protein</fullName>
    </submittedName>
</protein>
<feature type="region of interest" description="Disordered" evidence="1">
    <location>
        <begin position="26"/>
        <end position="45"/>
    </location>
</feature>